<dbReference type="Gene3D" id="1.10.10.10">
    <property type="entry name" value="Winged helix-like DNA-binding domain superfamily/Winged helix DNA-binding domain"/>
    <property type="match status" value="1"/>
</dbReference>
<organism evidence="7 8">
    <name type="scientific">Rhodohalobacter sulfatireducens</name>
    <dbReference type="NCBI Taxonomy" id="2911366"/>
    <lineage>
        <taxon>Bacteria</taxon>
        <taxon>Pseudomonadati</taxon>
        <taxon>Balneolota</taxon>
        <taxon>Balneolia</taxon>
        <taxon>Balneolales</taxon>
        <taxon>Balneolaceae</taxon>
        <taxon>Rhodohalobacter</taxon>
    </lineage>
</organism>
<name>A0ABS9KAT4_9BACT</name>
<dbReference type="SUPFAM" id="SSF88659">
    <property type="entry name" value="Sigma3 and sigma4 domains of RNA polymerase sigma factors"/>
    <property type="match status" value="1"/>
</dbReference>
<feature type="domain" description="RNA polymerase sigma-70 region 2" evidence="5">
    <location>
        <begin position="29"/>
        <end position="86"/>
    </location>
</feature>
<evidence type="ECO:0000256" key="2">
    <source>
        <dbReference type="ARBA" id="ARBA00023015"/>
    </source>
</evidence>
<comment type="similarity">
    <text evidence="1">Belongs to the sigma-70 factor family. ECF subfamily.</text>
</comment>
<evidence type="ECO:0000313" key="7">
    <source>
        <dbReference type="EMBL" id="MCG2587943.1"/>
    </source>
</evidence>
<keyword evidence="4" id="KW-0804">Transcription</keyword>
<dbReference type="NCBIfam" id="TIGR02937">
    <property type="entry name" value="sigma70-ECF"/>
    <property type="match status" value="1"/>
</dbReference>
<evidence type="ECO:0000313" key="8">
    <source>
        <dbReference type="Proteomes" id="UP001165366"/>
    </source>
</evidence>
<proteinExistence type="inferred from homology"/>
<evidence type="ECO:0000259" key="5">
    <source>
        <dbReference type="Pfam" id="PF04542"/>
    </source>
</evidence>
<protein>
    <submittedName>
        <fullName evidence="7">RNA polymerase sigma factor</fullName>
    </submittedName>
</protein>
<dbReference type="InterPro" id="IPR039425">
    <property type="entry name" value="RNA_pol_sigma-70-like"/>
</dbReference>
<evidence type="ECO:0000259" key="6">
    <source>
        <dbReference type="Pfam" id="PF08281"/>
    </source>
</evidence>
<dbReference type="InterPro" id="IPR036388">
    <property type="entry name" value="WH-like_DNA-bd_sf"/>
</dbReference>
<dbReference type="InterPro" id="IPR013324">
    <property type="entry name" value="RNA_pol_sigma_r3/r4-like"/>
</dbReference>
<keyword evidence="2" id="KW-0805">Transcription regulation</keyword>
<evidence type="ECO:0000256" key="4">
    <source>
        <dbReference type="ARBA" id="ARBA00023163"/>
    </source>
</evidence>
<comment type="caution">
    <text evidence="7">The sequence shown here is derived from an EMBL/GenBank/DDBJ whole genome shotgun (WGS) entry which is preliminary data.</text>
</comment>
<reference evidence="7" key="2">
    <citation type="submission" date="2024-05" db="EMBL/GenBank/DDBJ databases">
        <title>Rhodohalobacter halophilus gen. nov., sp. nov., a moderately halophilic member of the family Balneolaceae.</title>
        <authorList>
            <person name="Xia J."/>
        </authorList>
    </citation>
    <scope>NUCLEOTIDE SEQUENCE</scope>
    <source>
        <strain evidence="7">WB101</strain>
    </source>
</reference>
<dbReference type="PANTHER" id="PTHR43133:SF46">
    <property type="entry name" value="RNA POLYMERASE SIGMA-70 FACTOR ECF SUBFAMILY"/>
    <property type="match status" value="1"/>
</dbReference>
<dbReference type="InterPro" id="IPR013249">
    <property type="entry name" value="RNA_pol_sigma70_r4_t2"/>
</dbReference>
<dbReference type="CDD" id="cd06171">
    <property type="entry name" value="Sigma70_r4"/>
    <property type="match status" value="1"/>
</dbReference>
<gene>
    <name evidence="7" type="ORF">L6773_05170</name>
</gene>
<dbReference type="InterPro" id="IPR007627">
    <property type="entry name" value="RNA_pol_sigma70_r2"/>
</dbReference>
<accession>A0ABS9KAT4</accession>
<dbReference type="Pfam" id="PF08281">
    <property type="entry name" value="Sigma70_r4_2"/>
    <property type="match status" value="1"/>
</dbReference>
<dbReference type="Gene3D" id="1.10.1740.10">
    <property type="match status" value="1"/>
</dbReference>
<dbReference type="EMBL" id="JAKLWS010000004">
    <property type="protein sequence ID" value="MCG2587943.1"/>
    <property type="molecule type" value="Genomic_DNA"/>
</dbReference>
<dbReference type="Proteomes" id="UP001165366">
    <property type="component" value="Unassembled WGS sequence"/>
</dbReference>
<dbReference type="Pfam" id="PF04542">
    <property type="entry name" value="Sigma70_r2"/>
    <property type="match status" value="1"/>
</dbReference>
<keyword evidence="3" id="KW-0731">Sigma factor</keyword>
<evidence type="ECO:0000256" key="3">
    <source>
        <dbReference type="ARBA" id="ARBA00023082"/>
    </source>
</evidence>
<evidence type="ECO:0000256" key="1">
    <source>
        <dbReference type="ARBA" id="ARBA00010641"/>
    </source>
</evidence>
<sequence length="175" mass="20439">MLSQIIDGCRKGHRKNQKELYQMFYAYGMSITMRYADSRDKAAATLNDAFMKVFDNIRKYDRHRPFKPWLRKIIVNTAINHFNANKKYQNWEGLDESSEEIGQDETIISGLTYDEIIEMVQKLSPAYRTVFNLYVIDGFKHEEIAELLGISVGTSKSNLFKAKRNLRALLEKNLM</sequence>
<dbReference type="RefSeq" id="WP_237852786.1">
    <property type="nucleotide sequence ID" value="NZ_JAKLWS010000004.1"/>
</dbReference>
<dbReference type="InterPro" id="IPR013325">
    <property type="entry name" value="RNA_pol_sigma_r2"/>
</dbReference>
<reference evidence="7" key="1">
    <citation type="submission" date="2022-01" db="EMBL/GenBank/DDBJ databases">
        <authorList>
            <person name="Wang Y."/>
        </authorList>
    </citation>
    <scope>NUCLEOTIDE SEQUENCE</scope>
    <source>
        <strain evidence="7">WB101</strain>
    </source>
</reference>
<dbReference type="SUPFAM" id="SSF88946">
    <property type="entry name" value="Sigma2 domain of RNA polymerase sigma factors"/>
    <property type="match status" value="1"/>
</dbReference>
<keyword evidence="8" id="KW-1185">Reference proteome</keyword>
<dbReference type="InterPro" id="IPR014284">
    <property type="entry name" value="RNA_pol_sigma-70_dom"/>
</dbReference>
<dbReference type="PANTHER" id="PTHR43133">
    <property type="entry name" value="RNA POLYMERASE ECF-TYPE SIGMA FACTO"/>
    <property type="match status" value="1"/>
</dbReference>
<feature type="domain" description="RNA polymerase sigma factor 70 region 4 type 2" evidence="6">
    <location>
        <begin position="114"/>
        <end position="166"/>
    </location>
</feature>